<dbReference type="AlphaFoldDB" id="A0A160TS46"/>
<sequence>MSQDICQWIETHADFVPEKLAVRFEGREITYRQLLLQIRTTAAVLKASHDIGRGDRIAYLGFNSPEMLVLFFACARLGALLLPLNWRLTVSEQTYILENAAARILVCDDDHVTIGHQLSETVPGCEICNHADIAAATDDTGGRVDRNPHVDLTTPVLLVYTSGTTGQPKGAVLTQEAVLFNALNSVHMHDLDISDHILTVLPMFHVGGLNIQTTPALYVGATVTLQRRFEPAMVLSAIRDLRPTRLVLVPATIMALAEHPDFKTTDFGSIRSLTTGSTIVQKSVIDIFHDRNVPVIQNYGLTETGPVALYLRIDDSFSRVGSTGRGALHTRFRIVDDEDRDMPAGQSGELLLQGPNVLSEYWGDPTATREALQDGWFRTGDIGYCDTDGYVYINDRKKDVVISGSENIYPAELEHVLDQIDGLVEAAVVGMPDSRWGEVPVAVIVLEAGRDIDNATLLSCFNGVLARFKHPKAVVRVDALPRNVMGKVLKHELRGLLADGTLVPD</sequence>
<dbReference type="EC" id="6.2.1.26" evidence="3"/>
<feature type="domain" description="AMP-dependent synthetase/ligase" evidence="1">
    <location>
        <begin position="10"/>
        <end position="362"/>
    </location>
</feature>
<dbReference type="Pfam" id="PF00501">
    <property type="entry name" value="AMP-binding"/>
    <property type="match status" value="1"/>
</dbReference>
<dbReference type="EMBL" id="CZRL01000047">
    <property type="protein sequence ID" value="CUS50951.1"/>
    <property type="molecule type" value="Genomic_DNA"/>
</dbReference>
<dbReference type="PANTHER" id="PTHR43767:SF1">
    <property type="entry name" value="NONRIBOSOMAL PEPTIDE SYNTHASE PES1 (EUROFUNG)-RELATED"/>
    <property type="match status" value="1"/>
</dbReference>
<evidence type="ECO:0000259" key="1">
    <source>
        <dbReference type="Pfam" id="PF00501"/>
    </source>
</evidence>
<dbReference type="InterPro" id="IPR025110">
    <property type="entry name" value="AMP-bd_C"/>
</dbReference>
<organism evidence="3">
    <name type="scientific">hydrothermal vent metagenome</name>
    <dbReference type="NCBI Taxonomy" id="652676"/>
    <lineage>
        <taxon>unclassified sequences</taxon>
        <taxon>metagenomes</taxon>
        <taxon>ecological metagenomes</taxon>
    </lineage>
</organism>
<dbReference type="InterPro" id="IPR000873">
    <property type="entry name" value="AMP-dep_synth/lig_dom"/>
</dbReference>
<dbReference type="InterPro" id="IPR045851">
    <property type="entry name" value="AMP-bd_C_sf"/>
</dbReference>
<dbReference type="GO" id="GO:0008756">
    <property type="term" value="F:o-succinylbenzoate-CoA ligase activity"/>
    <property type="evidence" value="ECO:0007669"/>
    <property type="project" value="UniProtKB-EC"/>
</dbReference>
<dbReference type="InterPro" id="IPR050237">
    <property type="entry name" value="ATP-dep_AMP-bd_enzyme"/>
</dbReference>
<keyword evidence="3" id="KW-0436">Ligase</keyword>
<dbReference type="PANTHER" id="PTHR43767">
    <property type="entry name" value="LONG-CHAIN-FATTY-ACID--COA LIGASE"/>
    <property type="match status" value="1"/>
</dbReference>
<dbReference type="Gene3D" id="3.30.300.30">
    <property type="match status" value="1"/>
</dbReference>
<proteinExistence type="predicted"/>
<accession>A0A160TS46</accession>
<dbReference type="Pfam" id="PF13193">
    <property type="entry name" value="AMP-binding_C"/>
    <property type="match status" value="1"/>
</dbReference>
<evidence type="ECO:0000259" key="2">
    <source>
        <dbReference type="Pfam" id="PF13193"/>
    </source>
</evidence>
<dbReference type="InterPro" id="IPR020845">
    <property type="entry name" value="AMP-binding_CS"/>
</dbReference>
<dbReference type="SUPFAM" id="SSF56801">
    <property type="entry name" value="Acetyl-CoA synthetase-like"/>
    <property type="match status" value="1"/>
</dbReference>
<evidence type="ECO:0000313" key="3">
    <source>
        <dbReference type="EMBL" id="CUS50951.1"/>
    </source>
</evidence>
<gene>
    <name evidence="3" type="ORF">MGWOODY_XGa1992</name>
</gene>
<name>A0A160TS46_9ZZZZ</name>
<feature type="domain" description="AMP-binding enzyme C-terminal" evidence="2">
    <location>
        <begin position="412"/>
        <end position="487"/>
    </location>
</feature>
<dbReference type="InterPro" id="IPR042099">
    <property type="entry name" value="ANL_N_sf"/>
</dbReference>
<dbReference type="Gene3D" id="3.40.50.12780">
    <property type="entry name" value="N-terminal domain of ligase-like"/>
    <property type="match status" value="1"/>
</dbReference>
<dbReference type="PROSITE" id="PS00455">
    <property type="entry name" value="AMP_BINDING"/>
    <property type="match status" value="1"/>
</dbReference>
<protein>
    <submittedName>
        <fullName evidence="3">O-succinylbenzoic acid--CoA ligase</fullName>
        <ecNumber evidence="3">6.2.1.26</ecNumber>
    </submittedName>
</protein>
<reference evidence="3" key="1">
    <citation type="submission" date="2015-10" db="EMBL/GenBank/DDBJ databases">
        <authorList>
            <person name="Gilbert D.G."/>
        </authorList>
    </citation>
    <scope>NUCLEOTIDE SEQUENCE</scope>
</reference>